<dbReference type="InterPro" id="IPR050515">
    <property type="entry name" value="Beta-lactam/transpept"/>
</dbReference>
<feature type="domain" description="Penicillin-binding protein dimerisation" evidence="6">
    <location>
        <begin position="68"/>
        <end position="212"/>
    </location>
</feature>
<dbReference type="PANTHER" id="PTHR30627">
    <property type="entry name" value="PEPTIDOGLYCAN D,D-TRANSPEPTIDASE"/>
    <property type="match status" value="1"/>
</dbReference>
<dbReference type="Gene3D" id="3.90.1310.10">
    <property type="entry name" value="Penicillin-binding protein 2a (Domain 2)"/>
    <property type="match status" value="1"/>
</dbReference>
<dbReference type="GO" id="GO:0071555">
    <property type="term" value="P:cell wall organization"/>
    <property type="evidence" value="ECO:0007669"/>
    <property type="project" value="TreeGrafter"/>
</dbReference>
<dbReference type="GO" id="GO:0071972">
    <property type="term" value="F:peptidoglycan L,D-transpeptidase activity"/>
    <property type="evidence" value="ECO:0007669"/>
    <property type="project" value="TreeGrafter"/>
</dbReference>
<dbReference type="Proteomes" id="UP000184536">
    <property type="component" value="Unassembled WGS sequence"/>
</dbReference>
<evidence type="ECO:0000256" key="3">
    <source>
        <dbReference type="ARBA" id="ARBA00023136"/>
    </source>
</evidence>
<evidence type="ECO:0000259" key="5">
    <source>
        <dbReference type="Pfam" id="PF00905"/>
    </source>
</evidence>
<dbReference type="InterPro" id="IPR012338">
    <property type="entry name" value="Beta-lactam/transpept-like"/>
</dbReference>
<keyword evidence="4" id="KW-1133">Transmembrane helix</keyword>
<name>A0A1M6BYX7_9FIRM</name>
<evidence type="ECO:0000313" key="7">
    <source>
        <dbReference type="EMBL" id="SHI53791.1"/>
    </source>
</evidence>
<evidence type="ECO:0000259" key="6">
    <source>
        <dbReference type="Pfam" id="PF03717"/>
    </source>
</evidence>
<dbReference type="GO" id="GO:0008658">
    <property type="term" value="F:penicillin binding"/>
    <property type="evidence" value="ECO:0007669"/>
    <property type="project" value="InterPro"/>
</dbReference>
<dbReference type="SUPFAM" id="SSF56519">
    <property type="entry name" value="Penicillin binding protein dimerisation domain"/>
    <property type="match status" value="1"/>
</dbReference>
<dbReference type="Pfam" id="PF00905">
    <property type="entry name" value="Transpeptidase"/>
    <property type="match status" value="1"/>
</dbReference>
<dbReference type="InterPro" id="IPR001460">
    <property type="entry name" value="PCN-bd_Tpept"/>
</dbReference>
<dbReference type="EMBL" id="FQZV01000003">
    <property type="protein sequence ID" value="SHI53791.1"/>
    <property type="molecule type" value="Genomic_DNA"/>
</dbReference>
<evidence type="ECO:0000313" key="8">
    <source>
        <dbReference type="Proteomes" id="UP000184536"/>
    </source>
</evidence>
<keyword evidence="3 4" id="KW-0472">Membrane</keyword>
<dbReference type="Gene3D" id="3.40.710.10">
    <property type="entry name" value="DD-peptidase/beta-lactamase superfamily"/>
    <property type="match status" value="1"/>
</dbReference>
<evidence type="ECO:0000256" key="2">
    <source>
        <dbReference type="ARBA" id="ARBA00007171"/>
    </source>
</evidence>
<dbReference type="RefSeq" id="WP_110939416.1">
    <property type="nucleotide sequence ID" value="NZ_FQZV01000003.1"/>
</dbReference>
<keyword evidence="8" id="KW-1185">Reference proteome</keyword>
<comment type="similarity">
    <text evidence="2">Belongs to the transpeptidase family.</text>
</comment>
<accession>A0A1M6BYX7</accession>
<reference evidence="8" key="1">
    <citation type="submission" date="2016-11" db="EMBL/GenBank/DDBJ databases">
        <authorList>
            <person name="Varghese N."/>
            <person name="Submissions S."/>
        </authorList>
    </citation>
    <scope>NUCLEOTIDE SEQUENCE [LARGE SCALE GENOMIC DNA]</scope>
    <source>
        <strain evidence="8">DSM 17957</strain>
    </source>
</reference>
<gene>
    <name evidence="7" type="ORF">SAMN02745975_00100</name>
</gene>
<dbReference type="AlphaFoldDB" id="A0A1M6BYX7"/>
<dbReference type="STRING" id="1121919.SAMN02745975_00100"/>
<feature type="transmembrane region" description="Helical" evidence="4">
    <location>
        <begin position="25"/>
        <end position="45"/>
    </location>
</feature>
<dbReference type="PANTHER" id="PTHR30627:SF24">
    <property type="entry name" value="PENICILLIN-BINDING PROTEIN 4B"/>
    <property type="match status" value="1"/>
</dbReference>
<comment type="subcellular location">
    <subcellularLocation>
        <location evidence="1">Membrane</location>
    </subcellularLocation>
</comment>
<proteinExistence type="inferred from homology"/>
<evidence type="ECO:0000256" key="4">
    <source>
        <dbReference type="SAM" id="Phobius"/>
    </source>
</evidence>
<organism evidence="7 8">
    <name type="scientific">Geosporobacter subterraneus DSM 17957</name>
    <dbReference type="NCBI Taxonomy" id="1121919"/>
    <lineage>
        <taxon>Bacteria</taxon>
        <taxon>Bacillati</taxon>
        <taxon>Bacillota</taxon>
        <taxon>Clostridia</taxon>
        <taxon>Peptostreptococcales</taxon>
        <taxon>Thermotaleaceae</taxon>
        <taxon>Geosporobacter</taxon>
    </lineage>
</organism>
<sequence>MRTRLERKKIEKSSPSIIDVNRKRLFSLGIIFTLILGMLISRLAYIQLLKREDYYHKATNQWFKEIPIGVARGKIFDRNLKPLTNQQKNQYLVIFPELFQKTDENLEIIAKLTGVKNYILRYEKILGSRPVQLKVVHQDQTLIKEAVGMRGVYPVESEDRYNESGLASHLIGYINKIDNTGHQGLEKAFDEVLKEKQTFRIGAIVDAQKRMIPGLGYKVIQESRPEERKNIVTTLDMNIQQIVEEEFDRSHEKGSVVVLDIRHGEVIAMVSRPNYDQDDVAASLNSNNLELFNRAIQTPYPPGSVFKIVVSAAALENKLVSLDDTYFCSGAEEIGDIIIRCSSYERGGHGLINFADAFSLSCNSYFIQLGKLVGGKEILSMAEKLGLGRKTGIELTEEVPGTLAEDDYIKGAGIGNISIGQGTLGVTPLQIARLTAIIANDGMDPGVRLIRNIIDDQGNILEDHNQNTPQRLLSQETAKQLQHMMEKVVSEGTARNQDLTGFIDAAGKTGSAEAVSDRRNTVHAWFTGYFPTKNPRYAITIIAEDGGSGGRVAAPTFRNIAARIQALENERKE</sequence>
<evidence type="ECO:0000256" key="1">
    <source>
        <dbReference type="ARBA" id="ARBA00004370"/>
    </source>
</evidence>
<dbReference type="GO" id="GO:0016740">
    <property type="term" value="F:transferase activity"/>
    <property type="evidence" value="ECO:0007669"/>
    <property type="project" value="UniProtKB-KW"/>
</dbReference>
<dbReference type="GO" id="GO:0005886">
    <property type="term" value="C:plasma membrane"/>
    <property type="evidence" value="ECO:0007669"/>
    <property type="project" value="TreeGrafter"/>
</dbReference>
<protein>
    <submittedName>
        <fullName evidence="7">Peptidoglycan glycosyltransferase</fullName>
    </submittedName>
</protein>
<dbReference type="InterPro" id="IPR005311">
    <property type="entry name" value="PBP_dimer"/>
</dbReference>
<keyword evidence="7" id="KW-0808">Transferase</keyword>
<feature type="domain" description="Penicillin-binding protein transpeptidase" evidence="5">
    <location>
        <begin position="254"/>
        <end position="561"/>
    </location>
</feature>
<dbReference type="Pfam" id="PF03717">
    <property type="entry name" value="PBP_dimer"/>
    <property type="match status" value="1"/>
</dbReference>
<keyword evidence="4" id="KW-0812">Transmembrane</keyword>
<dbReference type="InterPro" id="IPR036138">
    <property type="entry name" value="PBP_dimer_sf"/>
</dbReference>
<dbReference type="OrthoDB" id="2985542at2"/>
<dbReference type="SUPFAM" id="SSF56601">
    <property type="entry name" value="beta-lactamase/transpeptidase-like"/>
    <property type="match status" value="1"/>
</dbReference>